<proteinExistence type="predicted"/>
<dbReference type="Pfam" id="PF00535">
    <property type="entry name" value="Glycos_transf_2"/>
    <property type="match status" value="1"/>
</dbReference>
<dbReference type="CDD" id="cd00761">
    <property type="entry name" value="Glyco_tranf_GTA_type"/>
    <property type="match status" value="1"/>
</dbReference>
<accession>A0A8J5XXM6</accession>
<dbReference type="InterPro" id="IPR001173">
    <property type="entry name" value="Glyco_trans_2-like"/>
</dbReference>
<reference evidence="3" key="1">
    <citation type="submission" date="2021-05" db="EMBL/GenBank/DDBJ databases">
        <title>The genome of the haptophyte Pavlova lutheri (Diacronema luteri, Pavlovales) - a model for lipid biosynthesis in eukaryotic algae.</title>
        <authorList>
            <person name="Hulatt C.J."/>
            <person name="Posewitz M.C."/>
        </authorList>
    </citation>
    <scope>NUCLEOTIDE SEQUENCE</scope>
    <source>
        <strain evidence="3">NIVA-4/92</strain>
    </source>
</reference>
<evidence type="ECO:0000256" key="1">
    <source>
        <dbReference type="SAM" id="SignalP"/>
    </source>
</evidence>
<dbReference type="Proteomes" id="UP000751190">
    <property type="component" value="Unassembled WGS sequence"/>
</dbReference>
<feature type="signal peptide" evidence="1">
    <location>
        <begin position="1"/>
        <end position="27"/>
    </location>
</feature>
<feature type="chain" id="PRO_5035296687" description="Glycosyltransferase 2-like domain-containing protein" evidence="1">
    <location>
        <begin position="28"/>
        <end position="324"/>
    </location>
</feature>
<dbReference type="Gene3D" id="3.90.550.10">
    <property type="entry name" value="Spore Coat Polysaccharide Biosynthesis Protein SpsA, Chain A"/>
    <property type="match status" value="1"/>
</dbReference>
<dbReference type="AlphaFoldDB" id="A0A8J5XXM6"/>
<organism evidence="3 4">
    <name type="scientific">Diacronema lutheri</name>
    <name type="common">Unicellular marine alga</name>
    <name type="synonym">Monochrysis lutheri</name>
    <dbReference type="NCBI Taxonomy" id="2081491"/>
    <lineage>
        <taxon>Eukaryota</taxon>
        <taxon>Haptista</taxon>
        <taxon>Haptophyta</taxon>
        <taxon>Pavlovophyceae</taxon>
        <taxon>Pavlovales</taxon>
        <taxon>Pavlovaceae</taxon>
        <taxon>Diacronema</taxon>
    </lineage>
</organism>
<dbReference type="PANTHER" id="PTHR43685:SF3">
    <property type="entry name" value="SLR2126 PROTEIN"/>
    <property type="match status" value="1"/>
</dbReference>
<sequence length="324" mass="35148">MAARRPPPGHVVISLAALLLLAREAHALAANARPNPSGLRISLLVPCTPAHFGPLNRTLSAYAAGVVHPDEVIVSLSGSADGRARVARSRVERLRGTFARVFSRVVLLEHAGERSAGENRNAAGAHASGDVLVFSDADDVPHPQRLAVLAHWFAKEPAVQMLHHTWVRSTASFRPWTERELGAVRRVSPGELARAFDVHCAERYPPVVARAMVSRTRSRLLAPEMLTQMPVFQPLRTAAPIHTGNLALRREVLARVRWPTFREAGEDKAFSWSVVAQLRAAIVIEVPLVCYCESRLAAACSSACAPVGVGIDSVDVSRWPTLGR</sequence>
<feature type="domain" description="Glycosyltransferase 2-like" evidence="2">
    <location>
        <begin position="69"/>
        <end position="176"/>
    </location>
</feature>
<evidence type="ECO:0000313" key="3">
    <source>
        <dbReference type="EMBL" id="KAG8469800.1"/>
    </source>
</evidence>
<dbReference type="InterPro" id="IPR050834">
    <property type="entry name" value="Glycosyltransf_2"/>
</dbReference>
<keyword evidence="1" id="KW-0732">Signal</keyword>
<dbReference type="PANTHER" id="PTHR43685">
    <property type="entry name" value="GLYCOSYLTRANSFERASE"/>
    <property type="match status" value="1"/>
</dbReference>
<dbReference type="SUPFAM" id="SSF53448">
    <property type="entry name" value="Nucleotide-diphospho-sugar transferases"/>
    <property type="match status" value="1"/>
</dbReference>
<gene>
    <name evidence="3" type="ORF">KFE25_006255</name>
</gene>
<dbReference type="EMBL" id="JAGTXO010000002">
    <property type="protein sequence ID" value="KAG8469800.1"/>
    <property type="molecule type" value="Genomic_DNA"/>
</dbReference>
<dbReference type="InterPro" id="IPR029044">
    <property type="entry name" value="Nucleotide-diphossugar_trans"/>
</dbReference>
<keyword evidence="4" id="KW-1185">Reference proteome</keyword>
<comment type="caution">
    <text evidence="3">The sequence shown here is derived from an EMBL/GenBank/DDBJ whole genome shotgun (WGS) entry which is preliminary data.</text>
</comment>
<evidence type="ECO:0000259" key="2">
    <source>
        <dbReference type="Pfam" id="PF00535"/>
    </source>
</evidence>
<evidence type="ECO:0000313" key="4">
    <source>
        <dbReference type="Proteomes" id="UP000751190"/>
    </source>
</evidence>
<protein>
    <recommendedName>
        <fullName evidence="2">Glycosyltransferase 2-like domain-containing protein</fullName>
    </recommendedName>
</protein>
<name>A0A8J5XXM6_DIALT</name>